<keyword evidence="3" id="KW-1185">Reference proteome</keyword>
<dbReference type="KEGG" id="cput:CONPUDRAFT_117047"/>
<gene>
    <name evidence="2" type="ORF">CONPUDRAFT_117047</name>
</gene>
<dbReference type="EMBL" id="JH711574">
    <property type="protein sequence ID" value="EIW84856.1"/>
    <property type="molecule type" value="Genomic_DNA"/>
</dbReference>
<name>A0A5M3N0Q3_CONPW</name>
<feature type="compositionally biased region" description="Low complexity" evidence="1">
    <location>
        <begin position="22"/>
        <end position="31"/>
    </location>
</feature>
<protein>
    <submittedName>
        <fullName evidence="2">Uncharacterized protein</fullName>
    </submittedName>
</protein>
<dbReference type="OrthoDB" id="3210731at2759"/>
<dbReference type="OMA" id="KEWITWV"/>
<proteinExistence type="predicted"/>
<dbReference type="Proteomes" id="UP000053558">
    <property type="component" value="Unassembled WGS sequence"/>
</dbReference>
<comment type="caution">
    <text evidence="2">The sequence shown here is derived from an EMBL/GenBank/DDBJ whole genome shotgun (WGS) entry which is preliminary data.</text>
</comment>
<dbReference type="RefSeq" id="XP_007764533.1">
    <property type="nucleotide sequence ID" value="XM_007766343.1"/>
</dbReference>
<sequence>MYTPVTPVSSRRTGTFSPPPSTTGSTQTYTLTPGGTQRLNVVTRLAIEGKAKDRKDAVGLRMYMKLSIPMDSVSPGSTVALFPEENLKIIGSPQVHPLDANSAPYNFSSTAFPLLNDAARALGLPARSSKSYMSVFGLSQSPVVSSSRSSPTSVNGSSSSLPLDNRYTGHILVSGYHVSYVLPREIPPRNRDDDTPIRTSSTRSRRASIGERNTMQFMAALEVMVPYLSKPPRAPYYLSIPIPRCLSNHIRLRMFSPGPAPAQSFASLSSAEDDQQRWEVVTEPHITNQIGKLGRTRSYGEMADDESSDSTSNYQPGGLQDAIQGTFPSSDYIRIRWAVPVKSLDINGEGGRRRVHVAQAKGELTCVVLGKARDRESDKEGIVMRLEQKGTCKDVWFAGVATMLGMDIGLTAKNAEAVLWAPGEDAKWTVTGGRGYTGYDIGPPTEEENREASLEYPDMMESTASPPFLASLTTRHDSASSNTSLLRAPLPADPMPNYSFEGRTNNLTPATTLSSISSAPSDMRSRASSVSREPAPTIKSPTTDLTVHINMNDLIPASKKEFTFTISGTILVIPRSRSLGMSTSTSTGRSMHMDSDLDMTPVILPHFSVHAADHESVTTSVRNDCTNAKLEVYNISGDLRDAQTLKTVLQTGKSRDCGKEGGRIALRALPPSPSGNRGYVNGIASPSPKPRAMNTSGKSGAVQTYIAPARRKREGPAIIPSVKATITPLTLDFSGSPKAYAVRLSLTAPSDLDSPWLEFGLAQPYVGTSASAAEHGDPEVSIAAISIDGVSARYESSTRNKEDILSELDTLNRAGDSEWVAWVKVHVGEAGGQLQVDYVVTHDTSSPVHEGKGKADPSSIRFGVLLPTFTMPVGCLDATIESYPGLSAYTVRSNLSYRYKSTHGYRLLHYSIQDLFSPWLFIETQPPPSRARVAGQSAAQTLQTLVRLLPALLLLLLVLNVGTEFRHMRRSLDAWGSVHLTRSESAPGPVPIPMDGTGAHVETETVFVTTTLTSTVTATSTKRPGWFADTASSPSASTASSYSSSSSSDTISPTARGKATKDVPTPSSQISKSKSKNRPTKTLRPEVPPSSSPRPVYDSEAETDALAPVMDLPWLNVQLHPAAKKAIDTMVDGLGIVWQVFRRVYHYPLDPP</sequence>
<feature type="compositionally biased region" description="Polar residues" evidence="1">
    <location>
        <begin position="1"/>
        <end position="12"/>
    </location>
</feature>
<dbReference type="GeneID" id="19199284"/>
<evidence type="ECO:0000313" key="2">
    <source>
        <dbReference type="EMBL" id="EIW84856.1"/>
    </source>
</evidence>
<feature type="compositionally biased region" description="Low complexity" evidence="1">
    <location>
        <begin position="1028"/>
        <end position="1055"/>
    </location>
</feature>
<feature type="region of interest" description="Disordered" evidence="1">
    <location>
        <begin position="1024"/>
        <end position="1101"/>
    </location>
</feature>
<feature type="region of interest" description="Disordered" evidence="1">
    <location>
        <begin position="294"/>
        <end position="317"/>
    </location>
</feature>
<accession>A0A5M3N0Q3</accession>
<feature type="region of interest" description="Disordered" evidence="1">
    <location>
        <begin position="185"/>
        <end position="207"/>
    </location>
</feature>
<evidence type="ECO:0000256" key="1">
    <source>
        <dbReference type="SAM" id="MobiDB-lite"/>
    </source>
</evidence>
<evidence type="ECO:0000313" key="3">
    <source>
        <dbReference type="Proteomes" id="UP000053558"/>
    </source>
</evidence>
<feature type="region of interest" description="Disordered" evidence="1">
    <location>
        <begin position="504"/>
        <end position="542"/>
    </location>
</feature>
<feature type="region of interest" description="Disordered" evidence="1">
    <location>
        <begin position="1"/>
        <end position="31"/>
    </location>
</feature>
<feature type="compositionally biased region" description="Basic and acidic residues" evidence="1">
    <location>
        <begin position="186"/>
        <end position="196"/>
    </location>
</feature>
<dbReference type="AlphaFoldDB" id="A0A5M3N0Q3"/>
<reference evidence="3" key="1">
    <citation type="journal article" date="2012" name="Science">
        <title>The Paleozoic origin of enzymatic lignin decomposition reconstructed from 31 fungal genomes.</title>
        <authorList>
            <person name="Floudas D."/>
            <person name="Binder M."/>
            <person name="Riley R."/>
            <person name="Barry K."/>
            <person name="Blanchette R.A."/>
            <person name="Henrissat B."/>
            <person name="Martinez A.T."/>
            <person name="Otillar R."/>
            <person name="Spatafora J.W."/>
            <person name="Yadav J.S."/>
            <person name="Aerts A."/>
            <person name="Benoit I."/>
            <person name="Boyd A."/>
            <person name="Carlson A."/>
            <person name="Copeland A."/>
            <person name="Coutinho P.M."/>
            <person name="de Vries R.P."/>
            <person name="Ferreira P."/>
            <person name="Findley K."/>
            <person name="Foster B."/>
            <person name="Gaskell J."/>
            <person name="Glotzer D."/>
            <person name="Gorecki P."/>
            <person name="Heitman J."/>
            <person name="Hesse C."/>
            <person name="Hori C."/>
            <person name="Igarashi K."/>
            <person name="Jurgens J.A."/>
            <person name="Kallen N."/>
            <person name="Kersten P."/>
            <person name="Kohler A."/>
            <person name="Kuees U."/>
            <person name="Kumar T.K.A."/>
            <person name="Kuo A."/>
            <person name="LaButti K."/>
            <person name="Larrondo L.F."/>
            <person name="Lindquist E."/>
            <person name="Ling A."/>
            <person name="Lombard V."/>
            <person name="Lucas S."/>
            <person name="Lundell T."/>
            <person name="Martin R."/>
            <person name="McLaughlin D.J."/>
            <person name="Morgenstern I."/>
            <person name="Morin E."/>
            <person name="Murat C."/>
            <person name="Nagy L.G."/>
            <person name="Nolan M."/>
            <person name="Ohm R.A."/>
            <person name="Patyshakuliyeva A."/>
            <person name="Rokas A."/>
            <person name="Ruiz-Duenas F.J."/>
            <person name="Sabat G."/>
            <person name="Salamov A."/>
            <person name="Samejima M."/>
            <person name="Schmutz J."/>
            <person name="Slot J.C."/>
            <person name="St John F."/>
            <person name="Stenlid J."/>
            <person name="Sun H."/>
            <person name="Sun S."/>
            <person name="Syed K."/>
            <person name="Tsang A."/>
            <person name="Wiebenga A."/>
            <person name="Young D."/>
            <person name="Pisabarro A."/>
            <person name="Eastwood D.C."/>
            <person name="Martin F."/>
            <person name="Cullen D."/>
            <person name="Grigoriev I.V."/>
            <person name="Hibbett D.S."/>
        </authorList>
    </citation>
    <scope>NUCLEOTIDE SEQUENCE [LARGE SCALE GENOMIC DNA]</scope>
    <source>
        <strain evidence="3">RWD-64-598 SS2</strain>
    </source>
</reference>
<feature type="region of interest" description="Disordered" evidence="1">
    <location>
        <begin position="142"/>
        <end position="161"/>
    </location>
</feature>
<organism evidence="2 3">
    <name type="scientific">Coniophora puteana (strain RWD-64-598)</name>
    <name type="common">Brown rot fungus</name>
    <dbReference type="NCBI Taxonomy" id="741705"/>
    <lineage>
        <taxon>Eukaryota</taxon>
        <taxon>Fungi</taxon>
        <taxon>Dikarya</taxon>
        <taxon>Basidiomycota</taxon>
        <taxon>Agaricomycotina</taxon>
        <taxon>Agaricomycetes</taxon>
        <taxon>Agaricomycetidae</taxon>
        <taxon>Boletales</taxon>
        <taxon>Coniophorineae</taxon>
        <taxon>Coniophoraceae</taxon>
        <taxon>Coniophora</taxon>
    </lineage>
</organism>
<feature type="compositionally biased region" description="Polar residues" evidence="1">
    <location>
        <begin position="504"/>
        <end position="531"/>
    </location>
</feature>